<dbReference type="GO" id="GO:0003677">
    <property type="term" value="F:DNA binding"/>
    <property type="evidence" value="ECO:0007669"/>
    <property type="project" value="UniProtKB-KW"/>
</dbReference>
<dbReference type="Pfam" id="PF13646">
    <property type="entry name" value="HEAT_2"/>
    <property type="match status" value="1"/>
</dbReference>
<evidence type="ECO:0000256" key="10">
    <source>
        <dbReference type="ARBA" id="ARBA00022747"/>
    </source>
</evidence>
<feature type="domain" description="DNA methylase N-4/N-6" evidence="20">
    <location>
        <begin position="805"/>
        <end position="1032"/>
    </location>
</feature>
<dbReference type="EC" id="2.1.1.113" evidence="4"/>
<dbReference type="GO" id="GO:0071972">
    <property type="term" value="F:peptidoglycan L,D-transpeptidase activity"/>
    <property type="evidence" value="ECO:0007669"/>
    <property type="project" value="TreeGrafter"/>
</dbReference>
<dbReference type="Gene3D" id="3.40.50.150">
    <property type="entry name" value="Vaccinia Virus protein VP39"/>
    <property type="match status" value="1"/>
</dbReference>
<name>A0A0G1BB39_9BACT</name>
<evidence type="ECO:0000256" key="4">
    <source>
        <dbReference type="ARBA" id="ARBA00012185"/>
    </source>
</evidence>
<reference evidence="22 23" key="1">
    <citation type="journal article" date="2015" name="Nature">
        <title>rRNA introns, odd ribosomes, and small enigmatic genomes across a large radiation of phyla.</title>
        <authorList>
            <person name="Brown C.T."/>
            <person name="Hug L.A."/>
            <person name="Thomas B.C."/>
            <person name="Sharon I."/>
            <person name="Castelle C.J."/>
            <person name="Singh A."/>
            <person name="Wilkins M.J."/>
            <person name="Williams K.H."/>
            <person name="Banfield J.F."/>
        </authorList>
    </citation>
    <scope>NUCLEOTIDE SEQUENCE [LARGE SCALE GENOMIC DNA]</scope>
</reference>
<keyword evidence="8" id="KW-0949">S-adenosyl-L-methionine</keyword>
<dbReference type="InterPro" id="IPR001091">
    <property type="entry name" value="RM_Methyltransferase"/>
</dbReference>
<dbReference type="Pfam" id="PF01555">
    <property type="entry name" value="N6_N4_Mtase"/>
    <property type="match status" value="1"/>
</dbReference>
<evidence type="ECO:0000256" key="15">
    <source>
        <dbReference type="ARBA" id="ARBA00023136"/>
    </source>
</evidence>
<keyword evidence="10" id="KW-0680">Restriction system</keyword>
<evidence type="ECO:0000256" key="13">
    <source>
        <dbReference type="ARBA" id="ARBA00022989"/>
    </source>
</evidence>
<dbReference type="Pfam" id="PF00905">
    <property type="entry name" value="Transpeptidase"/>
    <property type="match status" value="1"/>
</dbReference>
<dbReference type="PATRIC" id="fig|1618341.3.peg.504"/>
<dbReference type="PANTHER" id="PTHR30627">
    <property type="entry name" value="PEPTIDOGLYCAN D,D-TRANSPEPTIDASE"/>
    <property type="match status" value="1"/>
</dbReference>
<keyword evidence="5" id="KW-1003">Cell membrane</keyword>
<keyword evidence="16" id="KW-0961">Cell wall biogenesis/degradation</keyword>
<evidence type="ECO:0000256" key="2">
    <source>
        <dbReference type="ARBA" id="ARBA00004236"/>
    </source>
</evidence>
<keyword evidence="12" id="KW-0573">Peptidoglycan synthesis</keyword>
<dbReference type="SUPFAM" id="SSF56519">
    <property type="entry name" value="Penicillin binding protein dimerisation domain"/>
    <property type="match status" value="1"/>
</dbReference>
<dbReference type="InterPro" id="IPR036138">
    <property type="entry name" value="PBP_dimer_sf"/>
</dbReference>
<dbReference type="Proteomes" id="UP000034875">
    <property type="component" value="Unassembled WGS sequence"/>
</dbReference>
<evidence type="ECO:0000256" key="8">
    <source>
        <dbReference type="ARBA" id="ARBA00022691"/>
    </source>
</evidence>
<dbReference type="SUPFAM" id="SSF56601">
    <property type="entry name" value="beta-lactamase/transpeptidase-like"/>
    <property type="match status" value="1"/>
</dbReference>
<keyword evidence="13 18" id="KW-1133">Transmembrane helix</keyword>
<evidence type="ECO:0000256" key="14">
    <source>
        <dbReference type="ARBA" id="ARBA00023125"/>
    </source>
</evidence>
<dbReference type="GO" id="GO:0005886">
    <property type="term" value="C:plasma membrane"/>
    <property type="evidence" value="ECO:0007669"/>
    <property type="project" value="UniProtKB-SubCell"/>
</dbReference>
<dbReference type="PRINTS" id="PR00508">
    <property type="entry name" value="S21N4MTFRASE"/>
</dbReference>
<evidence type="ECO:0000259" key="21">
    <source>
        <dbReference type="Pfam" id="PF03717"/>
    </source>
</evidence>
<keyword evidence="7" id="KW-0808">Transferase</keyword>
<evidence type="ECO:0000259" key="19">
    <source>
        <dbReference type="Pfam" id="PF00905"/>
    </source>
</evidence>
<dbReference type="PROSITE" id="PS00093">
    <property type="entry name" value="N4_MTASE"/>
    <property type="match status" value="1"/>
</dbReference>
<evidence type="ECO:0000256" key="1">
    <source>
        <dbReference type="ARBA" id="ARBA00004167"/>
    </source>
</evidence>
<evidence type="ECO:0000256" key="18">
    <source>
        <dbReference type="SAM" id="Phobius"/>
    </source>
</evidence>
<keyword evidence="11" id="KW-0133">Cell shape</keyword>
<dbReference type="GO" id="GO:0008360">
    <property type="term" value="P:regulation of cell shape"/>
    <property type="evidence" value="ECO:0007669"/>
    <property type="project" value="UniProtKB-KW"/>
</dbReference>
<dbReference type="InterPro" id="IPR012338">
    <property type="entry name" value="Beta-lactam/transpept-like"/>
</dbReference>
<dbReference type="InterPro" id="IPR001460">
    <property type="entry name" value="PCN-bd_Tpept"/>
</dbReference>
<dbReference type="InterPro" id="IPR011989">
    <property type="entry name" value="ARM-like"/>
</dbReference>
<dbReference type="EMBL" id="LCCZ01000030">
    <property type="protein sequence ID" value="KKS43566.1"/>
    <property type="molecule type" value="Genomic_DNA"/>
</dbReference>
<dbReference type="GO" id="GO:0008658">
    <property type="term" value="F:penicillin binding"/>
    <property type="evidence" value="ECO:0007669"/>
    <property type="project" value="InterPro"/>
</dbReference>
<dbReference type="GO" id="GO:0008170">
    <property type="term" value="F:N-methyltransferase activity"/>
    <property type="evidence" value="ECO:0007669"/>
    <property type="project" value="InterPro"/>
</dbReference>
<dbReference type="InterPro" id="IPR016024">
    <property type="entry name" value="ARM-type_fold"/>
</dbReference>
<keyword evidence="14" id="KW-0238">DNA-binding</keyword>
<sequence>MLIKSGLGRKYRFPGHRREVEETAPWSVPGVENKRASISGWHIWLWLAGVVVLVAFGFRLFWLQAVQQKYWTELASKNQFSEKPILAPRGEIVTRDGKVIATSQSRVSMWFDPKVAGTDGFTVAREEIFKLLSFWSDGKKLWPALPPEKISPVLENLPQQVASVILAQTALPAGLLVKEEMTRFYPFDDIFSHVVGYVGPPSKAQQKGGEILPYEKVGQSGLEASYEESLHGERGTEFIQADAAGRYFEVRNIYFPKPGDKFNATLHYGLQNEIAIAMKNISKPAVAVMLDANTGEIYALYNKPSFSPNGLIAGDNKKIIEALDPKKQPLLNRAVLGQYPSGSLFKIVTALAGLAEHIITPQATVLSTGGIKLGDHFFPDWKAGGHGITNLAKALAESVNTFFYAVGGGGLGYDGMGASRLAEYARAFGLAQKTGVDLPNEAVGALPDPVKRKKLTGESWYQGDTYNFAIGQGDVLVTPLQIARAYSVVVSGGRLVQPHLNRDLIMTYKMIDYSEYLPTILVGLKQNITAGSGRELQSVSLNLYGKTGTAQYAKNKTHAWFVSFIKDEKGLPPLVLVVLVEGGGEGSSVALPVARDVWTWVKQINKEMIDNLKSDTNALLSFLQNQNDGIIIYTLGKLGRLENGYSREPLVSLLNNKNDDIRVLSIKNLAKIGDISLLPTFIQYAHSDESTEVRRESVSAIGRLRDEKTVPILVEFLKDNDPKVVMQAIRGLLVFSEKEDVRNALKKLIDHPNELIQEVINKELNGSLYKLDNSQNQVDFPNQLRNAIIHGDAKNALKHMPDESIHLTFTSPPYYNARDYSIYQSYDEYLKFLESIFKEVHRITKAGRFFILNTSPIIIPRISRAHSSKRYPIPYDIHPLLIKMGWEFIDDIVWVKSEASVKNRNAGFLQHRKPLAYKPNAVTEMIMVYRKKFDRLIDWNIQQYSWDTVKKSKVLDKYETSNVWRIEPTFDKVHSAVFPIELCNRVIRLYSFVGDLVFDPFAGSGTVGRAAINLERNFCLVEKEAKYVSRIKEEFNNNMNLFACDNNYPKYFDLENFIKSSNI</sequence>
<dbReference type="Pfam" id="PF03717">
    <property type="entry name" value="PBP_dimer"/>
    <property type="match status" value="1"/>
</dbReference>
<comment type="subcellular location">
    <subcellularLocation>
        <location evidence="2">Cell membrane</location>
    </subcellularLocation>
    <subcellularLocation>
        <location evidence="1">Membrane</location>
        <topology evidence="1">Single-pass membrane protein</topology>
    </subcellularLocation>
</comment>
<feature type="domain" description="Penicillin-binding protein transpeptidase" evidence="19">
    <location>
        <begin position="286"/>
        <end position="597"/>
    </location>
</feature>
<comment type="caution">
    <text evidence="22">The sequence shown here is derived from an EMBL/GenBank/DDBJ whole genome shotgun (WGS) entry which is preliminary data.</text>
</comment>
<comment type="catalytic activity">
    <reaction evidence="17">
        <text>a 2'-deoxycytidine in DNA + S-adenosyl-L-methionine = an N(4)-methyl-2'-deoxycytidine in DNA + S-adenosyl-L-homocysteine + H(+)</text>
        <dbReference type="Rhea" id="RHEA:16857"/>
        <dbReference type="Rhea" id="RHEA-COMP:11369"/>
        <dbReference type="Rhea" id="RHEA-COMP:13674"/>
        <dbReference type="ChEBI" id="CHEBI:15378"/>
        <dbReference type="ChEBI" id="CHEBI:57856"/>
        <dbReference type="ChEBI" id="CHEBI:59789"/>
        <dbReference type="ChEBI" id="CHEBI:85452"/>
        <dbReference type="ChEBI" id="CHEBI:137933"/>
        <dbReference type="EC" id="2.1.1.113"/>
    </reaction>
</comment>
<dbReference type="InterPro" id="IPR002941">
    <property type="entry name" value="DNA_methylase_N4/N6"/>
</dbReference>
<evidence type="ECO:0000256" key="16">
    <source>
        <dbReference type="ARBA" id="ARBA00023316"/>
    </source>
</evidence>
<evidence type="ECO:0000256" key="7">
    <source>
        <dbReference type="ARBA" id="ARBA00022679"/>
    </source>
</evidence>
<dbReference type="InterPro" id="IPR005311">
    <property type="entry name" value="PBP_dimer"/>
</dbReference>
<dbReference type="Gene3D" id="1.25.10.10">
    <property type="entry name" value="Leucine-rich Repeat Variant"/>
    <property type="match status" value="1"/>
</dbReference>
<proteinExistence type="inferred from homology"/>
<dbReference type="SUPFAM" id="SSF48371">
    <property type="entry name" value="ARM repeat"/>
    <property type="match status" value="1"/>
</dbReference>
<dbReference type="GO" id="GO:0032259">
    <property type="term" value="P:methylation"/>
    <property type="evidence" value="ECO:0007669"/>
    <property type="project" value="UniProtKB-KW"/>
</dbReference>
<keyword evidence="6" id="KW-0489">Methyltransferase</keyword>
<dbReference type="SUPFAM" id="SSF53335">
    <property type="entry name" value="S-adenosyl-L-methionine-dependent methyltransferases"/>
    <property type="match status" value="1"/>
</dbReference>
<dbReference type="Gene3D" id="3.90.1310.10">
    <property type="entry name" value="Penicillin-binding protein 2a (Domain 2)"/>
    <property type="match status" value="1"/>
</dbReference>
<keyword evidence="9 18" id="KW-0812">Transmembrane</keyword>
<evidence type="ECO:0000256" key="5">
    <source>
        <dbReference type="ARBA" id="ARBA00022475"/>
    </source>
</evidence>
<dbReference type="AlphaFoldDB" id="A0A0G1BB39"/>
<dbReference type="GO" id="GO:0071555">
    <property type="term" value="P:cell wall organization"/>
    <property type="evidence" value="ECO:0007669"/>
    <property type="project" value="UniProtKB-KW"/>
</dbReference>
<feature type="domain" description="Penicillin-binding protein dimerisation" evidence="21">
    <location>
        <begin position="85"/>
        <end position="249"/>
    </location>
</feature>
<dbReference type="InterPro" id="IPR029063">
    <property type="entry name" value="SAM-dependent_MTases_sf"/>
</dbReference>
<keyword evidence="15 18" id="KW-0472">Membrane</keyword>
<dbReference type="InterPro" id="IPR050515">
    <property type="entry name" value="Beta-lactam/transpept"/>
</dbReference>
<evidence type="ECO:0000313" key="22">
    <source>
        <dbReference type="EMBL" id="KKS43566.1"/>
    </source>
</evidence>
<dbReference type="GO" id="GO:0015667">
    <property type="term" value="F:site-specific DNA-methyltransferase (cytosine-N4-specific) activity"/>
    <property type="evidence" value="ECO:0007669"/>
    <property type="project" value="UniProtKB-EC"/>
</dbReference>
<dbReference type="Gene3D" id="3.40.710.10">
    <property type="entry name" value="DD-peptidase/beta-lactamase superfamily"/>
    <property type="match status" value="1"/>
</dbReference>
<dbReference type="PANTHER" id="PTHR30627:SF2">
    <property type="entry name" value="PEPTIDOGLYCAN D,D-TRANSPEPTIDASE MRDA"/>
    <property type="match status" value="1"/>
</dbReference>
<evidence type="ECO:0000256" key="17">
    <source>
        <dbReference type="ARBA" id="ARBA00049120"/>
    </source>
</evidence>
<feature type="transmembrane region" description="Helical" evidence="18">
    <location>
        <begin position="43"/>
        <end position="62"/>
    </location>
</feature>
<organism evidence="22 23">
    <name type="scientific">candidate division CPR1 bacterium GW2011_GWA2_42_17</name>
    <dbReference type="NCBI Taxonomy" id="1618341"/>
    <lineage>
        <taxon>Bacteria</taxon>
        <taxon>candidate division CPR1</taxon>
    </lineage>
</organism>
<evidence type="ECO:0000256" key="12">
    <source>
        <dbReference type="ARBA" id="ARBA00022984"/>
    </source>
</evidence>
<protein>
    <recommendedName>
        <fullName evidence="4">site-specific DNA-methyltransferase (cytosine-N(4)-specific)</fullName>
        <ecNumber evidence="4">2.1.1.113</ecNumber>
    </recommendedName>
</protein>
<dbReference type="GO" id="GO:0009307">
    <property type="term" value="P:DNA restriction-modification system"/>
    <property type="evidence" value="ECO:0007669"/>
    <property type="project" value="UniProtKB-KW"/>
</dbReference>
<dbReference type="GO" id="GO:0009252">
    <property type="term" value="P:peptidoglycan biosynthetic process"/>
    <property type="evidence" value="ECO:0007669"/>
    <property type="project" value="UniProtKB-KW"/>
</dbReference>
<evidence type="ECO:0000256" key="6">
    <source>
        <dbReference type="ARBA" id="ARBA00022603"/>
    </source>
</evidence>
<evidence type="ECO:0000256" key="11">
    <source>
        <dbReference type="ARBA" id="ARBA00022960"/>
    </source>
</evidence>
<evidence type="ECO:0000313" key="23">
    <source>
        <dbReference type="Proteomes" id="UP000034875"/>
    </source>
</evidence>
<comment type="similarity">
    <text evidence="3">Belongs to the N(4)/N(6)-methyltransferase family. N(4) subfamily.</text>
</comment>
<evidence type="ECO:0000259" key="20">
    <source>
        <dbReference type="Pfam" id="PF01555"/>
    </source>
</evidence>
<dbReference type="InterPro" id="IPR017985">
    <property type="entry name" value="MeTrfase_CN4_CS"/>
</dbReference>
<accession>A0A0G1BB39</accession>
<evidence type="ECO:0000256" key="3">
    <source>
        <dbReference type="ARBA" id="ARBA00010203"/>
    </source>
</evidence>
<evidence type="ECO:0000256" key="9">
    <source>
        <dbReference type="ARBA" id="ARBA00022692"/>
    </source>
</evidence>
<gene>
    <name evidence="22" type="ORF">UV05_C0030G0007</name>
</gene>